<evidence type="ECO:0000313" key="2">
    <source>
        <dbReference type="EMBL" id="MCM6775622.1"/>
    </source>
</evidence>
<dbReference type="Pfam" id="PF19054">
    <property type="entry name" value="DUF5753"/>
    <property type="match status" value="1"/>
</dbReference>
<dbReference type="PROSITE" id="PS50943">
    <property type="entry name" value="HTH_CROC1"/>
    <property type="match status" value="1"/>
</dbReference>
<dbReference type="Proteomes" id="UP001139157">
    <property type="component" value="Unassembled WGS sequence"/>
</dbReference>
<evidence type="ECO:0000313" key="3">
    <source>
        <dbReference type="Proteomes" id="UP001139157"/>
    </source>
</evidence>
<dbReference type="RefSeq" id="WP_251913863.1">
    <property type="nucleotide sequence ID" value="NZ_JAMRXG010000007.1"/>
</dbReference>
<reference evidence="2" key="1">
    <citation type="submission" date="2022-06" db="EMBL/GenBank/DDBJ databases">
        <title>Novel species in genus nocardia.</title>
        <authorList>
            <person name="Li F."/>
        </authorList>
    </citation>
    <scope>NUCLEOTIDE SEQUENCE</scope>
    <source>
        <strain evidence="2">CDC141</strain>
    </source>
</reference>
<dbReference type="InterPro" id="IPR001387">
    <property type="entry name" value="Cro/C1-type_HTH"/>
</dbReference>
<dbReference type="InterPro" id="IPR043917">
    <property type="entry name" value="DUF5753"/>
</dbReference>
<organism evidence="2 3">
    <name type="scientific">Nocardia pulmonis</name>
    <dbReference type="NCBI Taxonomy" id="2951408"/>
    <lineage>
        <taxon>Bacteria</taxon>
        <taxon>Bacillati</taxon>
        <taxon>Actinomycetota</taxon>
        <taxon>Actinomycetes</taxon>
        <taxon>Mycobacteriales</taxon>
        <taxon>Nocardiaceae</taxon>
        <taxon>Nocardia</taxon>
    </lineage>
</organism>
<comment type="caution">
    <text evidence="2">The sequence shown here is derived from an EMBL/GenBank/DDBJ whole genome shotgun (WGS) entry which is preliminary data.</text>
</comment>
<accession>A0A9X2E7N2</accession>
<feature type="domain" description="HTH cro/C1-type" evidence="1">
    <location>
        <begin position="15"/>
        <end position="70"/>
    </location>
</feature>
<name>A0A9X2E7N2_9NOCA</name>
<dbReference type="SMART" id="SM00530">
    <property type="entry name" value="HTH_XRE"/>
    <property type="match status" value="1"/>
</dbReference>
<dbReference type="CDD" id="cd00093">
    <property type="entry name" value="HTH_XRE"/>
    <property type="match status" value="1"/>
</dbReference>
<dbReference type="InterPro" id="IPR010982">
    <property type="entry name" value="Lambda_DNA-bd_dom_sf"/>
</dbReference>
<evidence type="ECO:0000259" key="1">
    <source>
        <dbReference type="PROSITE" id="PS50943"/>
    </source>
</evidence>
<sequence length="293" mass="33447">MADPTLASRRFGRKLQRFRERAGMSEYAVAKAVEMSPQTYGRLEDGVKQNVSSLLVNGLCDKLGVSDEERQQLLDLAEEVRQERNSEGRSWRAFANRLRPSKDRYFDLEESARKITTVEFNLVPGLLQTMEYRRQLAWAEFPNQKSEEVEGLLTFFQQRRRRLEDPEFEFEALISEAALRHPTGGPGVMGDQLRYLTELDDRPNVSIRVLPFSTNPFAAVVGSFVWLDFPMLTNSKLTSPPVVFVEGYVGALYLTAEDQIGMYREALRNIRRVALGADATRDLILSIAREYAP</sequence>
<dbReference type="EMBL" id="JAMRXG010000007">
    <property type="protein sequence ID" value="MCM6775622.1"/>
    <property type="molecule type" value="Genomic_DNA"/>
</dbReference>
<protein>
    <submittedName>
        <fullName evidence="2">Helix-turn-helix domain-containing protein</fullName>
    </submittedName>
</protein>
<dbReference type="Pfam" id="PF13560">
    <property type="entry name" value="HTH_31"/>
    <property type="match status" value="1"/>
</dbReference>
<dbReference type="Gene3D" id="1.10.260.40">
    <property type="entry name" value="lambda repressor-like DNA-binding domains"/>
    <property type="match status" value="1"/>
</dbReference>
<gene>
    <name evidence="2" type="ORF">NDR86_19285</name>
</gene>
<dbReference type="GO" id="GO:0003677">
    <property type="term" value="F:DNA binding"/>
    <property type="evidence" value="ECO:0007669"/>
    <property type="project" value="InterPro"/>
</dbReference>
<keyword evidence="3" id="KW-1185">Reference proteome</keyword>
<proteinExistence type="predicted"/>
<dbReference type="AlphaFoldDB" id="A0A9X2E7N2"/>
<dbReference type="SUPFAM" id="SSF47413">
    <property type="entry name" value="lambda repressor-like DNA-binding domains"/>
    <property type="match status" value="1"/>
</dbReference>